<dbReference type="GO" id="GO:0031297">
    <property type="term" value="P:replication fork processing"/>
    <property type="evidence" value="ECO:0007669"/>
    <property type="project" value="InterPro"/>
</dbReference>
<keyword evidence="8" id="KW-0234">DNA repair</keyword>
<accession>A0A8C2NW38</accession>
<dbReference type="Pfam" id="PF14910">
    <property type="entry name" value="MMS22L_N"/>
    <property type="match status" value="1"/>
</dbReference>
<feature type="domain" description="MMS22-like C-terminal" evidence="13">
    <location>
        <begin position="882"/>
        <end position="1114"/>
    </location>
</feature>
<proteinExistence type="inferred from homology"/>
<evidence type="ECO:0000256" key="4">
    <source>
        <dbReference type="ARBA" id="ARBA00021061"/>
    </source>
</evidence>
<dbReference type="GO" id="GO:0006325">
    <property type="term" value="P:chromatin organization"/>
    <property type="evidence" value="ECO:0007669"/>
    <property type="project" value="UniProtKB-KW"/>
</dbReference>
<keyword evidence="7" id="KW-0156">Chromatin regulator</keyword>
<evidence type="ECO:0000259" key="13">
    <source>
        <dbReference type="Pfam" id="PF14911"/>
    </source>
</evidence>
<evidence type="ECO:0000256" key="9">
    <source>
        <dbReference type="ARBA" id="ARBA00023242"/>
    </source>
</evidence>
<keyword evidence="6" id="KW-0227">DNA damage</keyword>
<evidence type="ECO:0000259" key="12">
    <source>
        <dbReference type="Pfam" id="PF14910"/>
    </source>
</evidence>
<feature type="domain" description="Protein MMS22-like N-terminal" evidence="12">
    <location>
        <begin position="26"/>
        <end position="728"/>
    </location>
</feature>
<dbReference type="GO" id="GO:0043596">
    <property type="term" value="C:nuclear replication fork"/>
    <property type="evidence" value="ECO:0007669"/>
    <property type="project" value="TreeGrafter"/>
</dbReference>
<comment type="similarity">
    <text evidence="3">Belongs to the MMS22 family. MMS22L subfamily.</text>
</comment>
<dbReference type="AlphaFoldDB" id="A0A8C2NW38"/>
<evidence type="ECO:0000256" key="5">
    <source>
        <dbReference type="ARBA" id="ARBA00022454"/>
    </source>
</evidence>
<organism evidence="14">
    <name type="scientific">Capra hircus</name>
    <name type="common">Goat</name>
    <dbReference type="NCBI Taxonomy" id="9925"/>
    <lineage>
        <taxon>Eukaryota</taxon>
        <taxon>Metazoa</taxon>
        <taxon>Chordata</taxon>
        <taxon>Craniata</taxon>
        <taxon>Vertebrata</taxon>
        <taxon>Euteleostomi</taxon>
        <taxon>Mammalia</taxon>
        <taxon>Eutheria</taxon>
        <taxon>Laurasiatheria</taxon>
        <taxon>Artiodactyla</taxon>
        <taxon>Ruminantia</taxon>
        <taxon>Pecora</taxon>
        <taxon>Bovidae</taxon>
        <taxon>Caprinae</taxon>
        <taxon>Capra</taxon>
    </lineage>
</organism>
<evidence type="ECO:0000256" key="2">
    <source>
        <dbReference type="ARBA" id="ARBA00004286"/>
    </source>
</evidence>
<evidence type="ECO:0000256" key="11">
    <source>
        <dbReference type="ARBA" id="ARBA00045147"/>
    </source>
</evidence>
<comment type="function">
    <text evidence="11">Component of the MMS22L-TONSL complex, a complex that promotes homologous recombination-mediated repair of double-strand breaks (DSBs) at stalled or collapsed replication forks. The MMS22L-TONSL complex is required to maintain genome integrity during DNA replication. It mediates the assembly of RAD51 filaments on single-stranded DNA (ssDNA): the MMS22L-TONSL complex is recruited to DSBs following histone replacement by histone chaperones and eviction of the replication protein A complex (RPA/RP-A) from DSBs. Following recruitment to DSBs, the TONSL-MMS22L complex promotes recruitment of RAD51 filaments and subsequent homologous recombination. Within the complex, MMS22L acts by binding ssDNA.</text>
</comment>
<reference evidence="14" key="2">
    <citation type="submission" date="2025-08" db="UniProtKB">
        <authorList>
            <consortium name="Ensembl"/>
        </authorList>
    </citation>
    <scope>IDENTIFICATION</scope>
</reference>
<comment type="subcellular location">
    <subcellularLocation>
        <location evidence="2">Chromosome</location>
    </subcellularLocation>
    <subcellularLocation>
        <location evidence="1">Nucleus</location>
    </subcellularLocation>
</comment>
<keyword evidence="9" id="KW-0539">Nucleus</keyword>
<dbReference type="Pfam" id="PF14911">
    <property type="entry name" value="MMS22L_C"/>
    <property type="match status" value="1"/>
</dbReference>
<name>A0A8C2NW38_CAPHI</name>
<sequence>MDNCPPASTFLTDSLELELKTEWCNPPCFSCDFDDRGGGKHFSGESYLSSGALKRVILNLDPLPTNFEEDTVELFGIEWVTETALVNSSRVLFHLFRQQLYNLETLLQASCDFGKISTLHCKAHNIRQLCVTFLHYVKVFIFRSLRVHNAESHVPVHPYETLEAQLPSVLVDELHGLLLYIGHLSELATTNTGAFVNQNHTKLYPPSWHLLHLHLDIHWLVLEILHMLGEKLKQVVYSHQFMNLAGDNLTNVSLFEEHCENLLRDLINLSLNRYDKVRPSQALMSHHCPCPCIKELWVLLIHLLNHRSKWSLSESFWNCLNKLLRTLFEKSNDQRRSVLTVQPRDPLGFSWWIITHVASFYQFDRHGTPDEMRQMESNWNFVEELLKKSISVQDGILEEQLRMYLHCCLTLCDFWEPNIAVVTILWEYYSKNLNSSFSISWLPLKGLTYIIKSPLAMLEMVKTCCCDKQGLDLYKSSSSYTIFLCILAKVVKKAMKNNGPHPWKQVKGRIYSKFHQKRMEELTEVGLQNFFSLFLLLAAVAEVEDVASHVLGLLDFLKPTFKTSPLIWKGQMAFLLMYTQKNLDIGVLAEKFSNAFREKAKEFLVSKNDEMGQRQTLWTLLSIYMDSVQEVFETSHCLHPSHEKLLNDGFSMLLRACQESELRTVLNFLQAVLARIRSMHQQLCQELQRENGDLMVQSSLSTTERHLAAVASALWRHFFSFLKSQRMSQIVPLSQLADAAADFTLLAMDLPSTAPSDLQPQPVTSMIQLFGWDDIIWPQVVARYLSHFLQNSMLCEVLSCSGCVSFQALTVRSWIRCILQMYVKNLHVPDDSFIDINPEQAVEKDYMEQLTELTRLLFNLSEVKNIFSKSQVEYLPIPEDPKKALVRFFEGMCIVCCQSQNPNAYLNQLLGNVIEQYIRRFLPASAPVLGLGQHPVLLALKNSASVPPMSLLKKCIAHVIRKSYFEFKGSLLPPRLASILAFILQLVKETNTDVTEIELLLPGVLKCLVLFSEPQVKRLATENLQCMVKACQVGSGGEPAAQLTSVFRQFIEDYGMRYDYQLYSILEAVAALDQQVVIHLVPALTQSLKNSERKWGLGRNSAQREAYSKLLSQLGQVGQDEIQRLENDHVESIL</sequence>
<dbReference type="InterPro" id="IPR042320">
    <property type="entry name" value="MMS22-like"/>
</dbReference>
<evidence type="ECO:0000256" key="10">
    <source>
        <dbReference type="ARBA" id="ARBA00033326"/>
    </source>
</evidence>
<evidence type="ECO:0000256" key="6">
    <source>
        <dbReference type="ARBA" id="ARBA00022763"/>
    </source>
</evidence>
<keyword evidence="5" id="KW-0158">Chromosome</keyword>
<reference evidence="14" key="1">
    <citation type="submission" date="2019-03" db="EMBL/GenBank/DDBJ databases">
        <title>Genome sequencing and reference-guided assembly of Black Bengal Goat (Capra hircus).</title>
        <authorList>
            <person name="Siddiki A.Z."/>
            <person name="Baten A."/>
            <person name="Billah M."/>
            <person name="Alam M.A.U."/>
            <person name="Shawrob K.S.M."/>
            <person name="Saha S."/>
            <person name="Chowdhury M."/>
            <person name="Rahman A.H."/>
            <person name="Stear M."/>
            <person name="Miah G."/>
            <person name="Das G.B."/>
            <person name="Hossain M.M."/>
            <person name="Kumkum M."/>
            <person name="Islam M.S."/>
            <person name="Mollah A.M."/>
            <person name="Ahsan A."/>
            <person name="Tusar F."/>
            <person name="Khan M.K.I."/>
        </authorList>
    </citation>
    <scope>NUCLEOTIDE SEQUENCE [LARGE SCALE GENOMIC DNA]</scope>
</reference>
<evidence type="ECO:0000256" key="7">
    <source>
        <dbReference type="ARBA" id="ARBA00022853"/>
    </source>
</evidence>
<evidence type="ECO:0000256" key="1">
    <source>
        <dbReference type="ARBA" id="ARBA00004123"/>
    </source>
</evidence>
<evidence type="ECO:0000256" key="3">
    <source>
        <dbReference type="ARBA" id="ARBA00006585"/>
    </source>
</evidence>
<dbReference type="InterPro" id="IPR029424">
    <property type="entry name" value="MMS22L_C"/>
</dbReference>
<dbReference type="GO" id="GO:0000724">
    <property type="term" value="P:double-strand break repair via homologous recombination"/>
    <property type="evidence" value="ECO:0007669"/>
    <property type="project" value="InterPro"/>
</dbReference>
<protein>
    <recommendedName>
        <fullName evidence="4">Protein MMS22-like</fullName>
    </recommendedName>
    <alternativeName>
        <fullName evidence="10">Methyl methanesulfonate-sensitivity protein 22-like</fullName>
    </alternativeName>
</protein>
<dbReference type="PANTHER" id="PTHR28547">
    <property type="entry name" value="PROTEIN MMS22-LIKE"/>
    <property type="match status" value="1"/>
</dbReference>
<dbReference type="InterPro" id="IPR029425">
    <property type="entry name" value="MMS22L_N"/>
</dbReference>
<evidence type="ECO:0000256" key="8">
    <source>
        <dbReference type="ARBA" id="ARBA00023204"/>
    </source>
</evidence>
<dbReference type="PANTHER" id="PTHR28547:SF1">
    <property type="entry name" value="PROTEIN MMS22-LIKE"/>
    <property type="match status" value="1"/>
</dbReference>
<dbReference type="Ensembl" id="ENSCHIT00010015375.1">
    <property type="protein sequence ID" value="ENSCHIP00010010841.1"/>
    <property type="gene ID" value="ENSCHIG00010008004.1"/>
</dbReference>
<evidence type="ECO:0000313" key="14">
    <source>
        <dbReference type="Ensembl" id="ENSCHIP00010010841.1"/>
    </source>
</evidence>